<sequence length="255" mass="28726">MNKTFTNNYSPAADMWDNGGGMDQELNFYLELLGPQGTANGQTLVMECGTGQFLLPLLQRGHAAIGMDENKAKLENLRRQGNLAGCCPVVSQGSLEDIESSYRFAGIVAFNTILHILKTDELALFFKTAFEHLNPGGLLLFSHDNLFETWRPKQWSFTDTTCFDDGFKRLEKTFTPTDHLRGIVEMQQYCITSKKGLTHHSYTTHTVRFYPMTELTLMLEESGFEQVRTHADLAPEPVCDTDVKGRVLYIIATKP</sequence>
<dbReference type="InterPro" id="IPR029063">
    <property type="entry name" value="SAM-dependent_MTases_sf"/>
</dbReference>
<dbReference type="CDD" id="cd02440">
    <property type="entry name" value="AdoMet_MTases"/>
    <property type="match status" value="1"/>
</dbReference>
<proteinExistence type="predicted"/>
<evidence type="ECO:0000313" key="2">
    <source>
        <dbReference type="EMBL" id="MUM78831.1"/>
    </source>
</evidence>
<feature type="domain" description="Methyltransferase" evidence="1">
    <location>
        <begin position="48"/>
        <end position="137"/>
    </location>
</feature>
<evidence type="ECO:0000313" key="3">
    <source>
        <dbReference type="Proteomes" id="UP000461162"/>
    </source>
</evidence>
<keyword evidence="3" id="KW-1185">Reference proteome</keyword>
<comment type="caution">
    <text evidence="2">The sequence shown here is derived from an EMBL/GenBank/DDBJ whole genome shotgun (WGS) entry which is preliminary data.</text>
</comment>
<protein>
    <submittedName>
        <fullName evidence="2">Methyltransferase domain-containing protein</fullName>
    </submittedName>
</protein>
<dbReference type="RefSeq" id="WP_155935683.1">
    <property type="nucleotide sequence ID" value="NZ_WODC01000014.1"/>
</dbReference>
<name>A0A7K1KSH0_9BACT</name>
<dbReference type="Gene3D" id="3.40.50.150">
    <property type="entry name" value="Vaccinia Virus protein VP39"/>
    <property type="match status" value="1"/>
</dbReference>
<dbReference type="InterPro" id="IPR041698">
    <property type="entry name" value="Methyltransf_25"/>
</dbReference>
<keyword evidence="2" id="KW-0808">Transferase</keyword>
<gene>
    <name evidence="2" type="ORF">GKC30_14435</name>
</gene>
<reference evidence="2 3" key="1">
    <citation type="submission" date="2019-11" db="EMBL/GenBank/DDBJ databases">
        <title>Pseudodesulfovibrio alkaliphilus, sp. nov., an alkaliphilic sulfate-reducing bacteria from mud volcano of Taman peninsula, Russia.</title>
        <authorList>
            <person name="Frolova A."/>
            <person name="Merkel A.Y."/>
            <person name="Slobodkin A.I."/>
        </authorList>
    </citation>
    <scope>NUCLEOTIDE SEQUENCE [LARGE SCALE GENOMIC DNA]</scope>
    <source>
        <strain evidence="2 3">F-1</strain>
    </source>
</reference>
<dbReference type="Pfam" id="PF13649">
    <property type="entry name" value="Methyltransf_25"/>
    <property type="match status" value="1"/>
</dbReference>
<dbReference type="AlphaFoldDB" id="A0A7K1KSH0"/>
<dbReference type="Gene3D" id="2.20.130.10">
    <property type="entry name" value="CAC2371-like domains"/>
    <property type="match status" value="1"/>
</dbReference>
<dbReference type="GO" id="GO:0008168">
    <property type="term" value="F:methyltransferase activity"/>
    <property type="evidence" value="ECO:0007669"/>
    <property type="project" value="UniProtKB-KW"/>
</dbReference>
<accession>A0A7K1KSH0</accession>
<dbReference type="Proteomes" id="UP000461162">
    <property type="component" value="Unassembled WGS sequence"/>
</dbReference>
<dbReference type="EMBL" id="WODC01000014">
    <property type="protein sequence ID" value="MUM78831.1"/>
    <property type="molecule type" value="Genomic_DNA"/>
</dbReference>
<dbReference type="SUPFAM" id="SSF53335">
    <property type="entry name" value="S-adenosyl-L-methionine-dependent methyltransferases"/>
    <property type="match status" value="1"/>
</dbReference>
<dbReference type="GO" id="GO:0032259">
    <property type="term" value="P:methylation"/>
    <property type="evidence" value="ECO:0007669"/>
    <property type="project" value="UniProtKB-KW"/>
</dbReference>
<keyword evidence="2" id="KW-0489">Methyltransferase</keyword>
<evidence type="ECO:0000259" key="1">
    <source>
        <dbReference type="Pfam" id="PF13649"/>
    </source>
</evidence>
<organism evidence="2 3">
    <name type="scientific">Pseudodesulfovibrio alkaliphilus</name>
    <dbReference type="NCBI Taxonomy" id="2661613"/>
    <lineage>
        <taxon>Bacteria</taxon>
        <taxon>Pseudomonadati</taxon>
        <taxon>Thermodesulfobacteriota</taxon>
        <taxon>Desulfovibrionia</taxon>
        <taxon>Desulfovibrionales</taxon>
        <taxon>Desulfovibrionaceae</taxon>
    </lineage>
</organism>